<evidence type="ECO:0008006" key="3">
    <source>
        <dbReference type="Google" id="ProtNLM"/>
    </source>
</evidence>
<dbReference type="EMBL" id="CACVAQ010000316">
    <property type="protein sequence ID" value="CAA6822562.1"/>
    <property type="molecule type" value="Genomic_DNA"/>
</dbReference>
<name>A0A6S6TNU6_9BACT</name>
<gene>
    <name evidence="2" type="ORF">HELGO_WM18773</name>
</gene>
<organism evidence="2">
    <name type="scientific">uncultured Aureispira sp</name>
    <dbReference type="NCBI Taxonomy" id="1331704"/>
    <lineage>
        <taxon>Bacteria</taxon>
        <taxon>Pseudomonadati</taxon>
        <taxon>Bacteroidota</taxon>
        <taxon>Saprospiria</taxon>
        <taxon>Saprospirales</taxon>
        <taxon>Saprospiraceae</taxon>
        <taxon>Aureispira</taxon>
        <taxon>environmental samples</taxon>
    </lineage>
</organism>
<feature type="signal peptide" evidence="1">
    <location>
        <begin position="1"/>
        <end position="21"/>
    </location>
</feature>
<sequence length="188" mass="21949">MQYLGKFFVFLCLTISISACNVPTIQETNRTQTTFFDLKGFFKEEAKYLKAQGVQIQKTIQHNQTKETQTILPKDWEKELLLFSDSDLNKPSWKDKYLLDSTDRGNGLTLLHYKAIDEKLSVQVLDVELKGTAVHSILIVKKIANQIYESQEHLTYIPRKSYHIKKSQEVTSFDKDDYTIEAKYIYHE</sequence>
<protein>
    <recommendedName>
        <fullName evidence="3">Lipoprotein</fullName>
    </recommendedName>
</protein>
<accession>A0A6S6TNU6</accession>
<feature type="chain" id="PRO_5027799325" description="Lipoprotein" evidence="1">
    <location>
        <begin position="22"/>
        <end position="188"/>
    </location>
</feature>
<evidence type="ECO:0000256" key="1">
    <source>
        <dbReference type="SAM" id="SignalP"/>
    </source>
</evidence>
<evidence type="ECO:0000313" key="2">
    <source>
        <dbReference type="EMBL" id="CAA6822562.1"/>
    </source>
</evidence>
<dbReference type="PROSITE" id="PS51257">
    <property type="entry name" value="PROKAR_LIPOPROTEIN"/>
    <property type="match status" value="1"/>
</dbReference>
<dbReference type="AlphaFoldDB" id="A0A6S6TNU6"/>
<proteinExistence type="predicted"/>
<reference evidence="2" key="1">
    <citation type="submission" date="2020-01" db="EMBL/GenBank/DDBJ databases">
        <authorList>
            <person name="Meier V. D."/>
            <person name="Meier V D."/>
        </authorList>
    </citation>
    <scope>NUCLEOTIDE SEQUENCE</scope>
    <source>
        <strain evidence="2">HLG_WM_MAG_10</strain>
    </source>
</reference>
<keyword evidence="1" id="KW-0732">Signal</keyword>